<feature type="compositionally biased region" description="Low complexity" evidence="1">
    <location>
        <begin position="1109"/>
        <end position="1132"/>
    </location>
</feature>
<dbReference type="KEGG" id="fiy:BN1229_v1_3853"/>
<reference evidence="7" key="1">
    <citation type="submission" date="2015-02" db="EMBL/GenBank/DDBJ databases">
        <authorList>
            <person name="Chooi Y.-H."/>
        </authorList>
    </citation>
    <scope>NUCLEOTIDE SEQUENCE [LARGE SCALE GENOMIC DNA]</scope>
    <source>
        <strain evidence="7">strain Y</strain>
    </source>
</reference>
<dbReference type="Pfam" id="PF08447">
    <property type="entry name" value="PAS_3"/>
    <property type="match status" value="1"/>
</dbReference>
<dbReference type="Pfam" id="PF07695">
    <property type="entry name" value="7TMR-DISM_7TM"/>
    <property type="match status" value="1"/>
</dbReference>
<name>A0A0D6JLA7_9HYPH</name>
<dbReference type="CDD" id="cd00130">
    <property type="entry name" value="PAS"/>
    <property type="match status" value="1"/>
</dbReference>
<dbReference type="CDD" id="cd01949">
    <property type="entry name" value="GGDEF"/>
    <property type="match status" value="1"/>
</dbReference>
<dbReference type="Gene3D" id="3.20.20.450">
    <property type="entry name" value="EAL domain"/>
    <property type="match status" value="1"/>
</dbReference>
<dbReference type="RefSeq" id="WP_082101200.1">
    <property type="nucleotide sequence ID" value="NZ_LN829118.1"/>
</dbReference>
<feature type="compositionally biased region" description="Polar residues" evidence="1">
    <location>
        <begin position="1159"/>
        <end position="1169"/>
    </location>
</feature>
<evidence type="ECO:0000256" key="2">
    <source>
        <dbReference type="SAM" id="Phobius"/>
    </source>
</evidence>
<dbReference type="KEGG" id="fil:BN1229_v1_3863"/>
<dbReference type="PROSITE" id="PS50883">
    <property type="entry name" value="EAL"/>
    <property type="match status" value="1"/>
</dbReference>
<dbReference type="SMART" id="SM00086">
    <property type="entry name" value="PAC"/>
    <property type="match status" value="1"/>
</dbReference>
<keyword evidence="2" id="KW-0472">Membrane</keyword>
<dbReference type="NCBIfam" id="TIGR00254">
    <property type="entry name" value="GGDEF"/>
    <property type="match status" value="1"/>
</dbReference>
<feature type="compositionally biased region" description="Polar residues" evidence="1">
    <location>
        <begin position="1084"/>
        <end position="1094"/>
    </location>
</feature>
<proteinExistence type="predicted"/>
<feature type="domain" description="EAL" evidence="4">
    <location>
        <begin position="725"/>
        <end position="983"/>
    </location>
</feature>
<feature type="compositionally biased region" description="Low complexity" evidence="1">
    <location>
        <begin position="1144"/>
        <end position="1158"/>
    </location>
</feature>
<dbReference type="OrthoDB" id="9814202at2"/>
<keyword evidence="7" id="KW-1185">Reference proteome</keyword>
<dbReference type="InterPro" id="IPR000014">
    <property type="entry name" value="PAS"/>
</dbReference>
<accession>A0A0D6JLA7</accession>
<feature type="domain" description="GGDEF" evidence="5">
    <location>
        <begin position="583"/>
        <end position="716"/>
    </location>
</feature>
<feature type="transmembrane region" description="Helical" evidence="2">
    <location>
        <begin position="235"/>
        <end position="257"/>
    </location>
</feature>
<evidence type="ECO:0000313" key="6">
    <source>
        <dbReference type="EMBL" id="CPR22420.1"/>
    </source>
</evidence>
<keyword evidence="2" id="KW-0812">Transmembrane</keyword>
<dbReference type="SUPFAM" id="SSF55073">
    <property type="entry name" value="Nucleotide cyclase"/>
    <property type="match status" value="1"/>
</dbReference>
<dbReference type="InterPro" id="IPR001610">
    <property type="entry name" value="PAC"/>
</dbReference>
<feature type="compositionally biased region" description="Basic residues" evidence="1">
    <location>
        <begin position="995"/>
        <end position="1009"/>
    </location>
</feature>
<gene>
    <name evidence="6" type="ORF">YBN1229_v1_3853</name>
</gene>
<dbReference type="InterPro" id="IPR029787">
    <property type="entry name" value="Nucleotide_cyclase"/>
</dbReference>
<dbReference type="InterPro" id="IPR000160">
    <property type="entry name" value="GGDEF_dom"/>
</dbReference>
<feature type="region of interest" description="Disordered" evidence="1">
    <location>
        <begin position="993"/>
        <end position="1345"/>
    </location>
</feature>
<organism evidence="6 7">
    <name type="scientific">Candidatus Filomicrobium marinum</name>
    <dbReference type="NCBI Taxonomy" id="1608628"/>
    <lineage>
        <taxon>Bacteria</taxon>
        <taxon>Pseudomonadati</taxon>
        <taxon>Pseudomonadota</taxon>
        <taxon>Alphaproteobacteria</taxon>
        <taxon>Hyphomicrobiales</taxon>
        <taxon>Hyphomicrobiaceae</taxon>
        <taxon>Filomicrobium</taxon>
    </lineage>
</organism>
<feature type="compositionally biased region" description="Pro residues" evidence="1">
    <location>
        <begin position="1177"/>
        <end position="1186"/>
    </location>
</feature>
<feature type="compositionally biased region" description="Pro residues" evidence="1">
    <location>
        <begin position="1049"/>
        <end position="1062"/>
    </location>
</feature>
<dbReference type="InterPro" id="IPR043128">
    <property type="entry name" value="Rev_trsase/Diguanyl_cyclase"/>
</dbReference>
<evidence type="ECO:0000313" key="7">
    <source>
        <dbReference type="Proteomes" id="UP000033187"/>
    </source>
</evidence>
<dbReference type="InterPro" id="IPR035965">
    <property type="entry name" value="PAS-like_dom_sf"/>
</dbReference>
<dbReference type="PANTHER" id="PTHR44757">
    <property type="entry name" value="DIGUANYLATE CYCLASE DGCP"/>
    <property type="match status" value="1"/>
</dbReference>
<dbReference type="SMART" id="SM00052">
    <property type="entry name" value="EAL"/>
    <property type="match status" value="1"/>
</dbReference>
<feature type="transmembrane region" description="Helical" evidence="2">
    <location>
        <begin position="327"/>
        <end position="349"/>
    </location>
</feature>
<dbReference type="InterPro" id="IPR001633">
    <property type="entry name" value="EAL_dom"/>
</dbReference>
<evidence type="ECO:0000259" key="3">
    <source>
        <dbReference type="PROSITE" id="PS50113"/>
    </source>
</evidence>
<keyword evidence="2" id="KW-1133">Transmembrane helix</keyword>
<feature type="transmembrane region" description="Helical" evidence="2">
    <location>
        <begin position="355"/>
        <end position="376"/>
    </location>
</feature>
<protein>
    <submittedName>
        <fullName evidence="6">Diguanylate cyclase/phosphodiesterase with PAS/PAC and periplasmic/7TM domain sensor(S)</fullName>
    </submittedName>
</protein>
<dbReference type="PROSITE" id="PS50113">
    <property type="entry name" value="PAC"/>
    <property type="match status" value="1"/>
</dbReference>
<dbReference type="Pfam" id="PF00563">
    <property type="entry name" value="EAL"/>
    <property type="match status" value="1"/>
</dbReference>
<feature type="domain" description="PAC" evidence="3">
    <location>
        <begin position="498"/>
        <end position="550"/>
    </location>
</feature>
<feature type="transmembrane region" description="Helical" evidence="2">
    <location>
        <begin position="269"/>
        <end position="290"/>
    </location>
</feature>
<dbReference type="InterPro" id="IPR052155">
    <property type="entry name" value="Biofilm_reg_signaling"/>
</dbReference>
<dbReference type="PANTHER" id="PTHR44757:SF2">
    <property type="entry name" value="BIOFILM ARCHITECTURE MAINTENANCE PROTEIN MBAA"/>
    <property type="match status" value="1"/>
</dbReference>
<dbReference type="EMBL" id="LN829119">
    <property type="protein sequence ID" value="CPR22420.1"/>
    <property type="molecule type" value="Genomic_DNA"/>
</dbReference>
<dbReference type="InterPro" id="IPR035919">
    <property type="entry name" value="EAL_sf"/>
</dbReference>
<dbReference type="InterPro" id="IPR011623">
    <property type="entry name" value="7TMR_DISM_rcpt_extracell_dom1"/>
</dbReference>
<evidence type="ECO:0000259" key="4">
    <source>
        <dbReference type="PROSITE" id="PS50883"/>
    </source>
</evidence>
<evidence type="ECO:0000259" key="5">
    <source>
        <dbReference type="PROSITE" id="PS50887"/>
    </source>
</evidence>
<dbReference type="NCBIfam" id="TIGR00229">
    <property type="entry name" value="sensory_box"/>
    <property type="match status" value="1"/>
</dbReference>
<feature type="transmembrane region" description="Helical" evidence="2">
    <location>
        <begin position="388"/>
        <end position="409"/>
    </location>
</feature>
<dbReference type="SMART" id="SM00267">
    <property type="entry name" value="GGDEF"/>
    <property type="match status" value="1"/>
</dbReference>
<dbReference type="Gene3D" id="3.30.450.20">
    <property type="entry name" value="PAS domain"/>
    <property type="match status" value="1"/>
</dbReference>
<dbReference type="PROSITE" id="PS50887">
    <property type="entry name" value="GGDEF"/>
    <property type="match status" value="1"/>
</dbReference>
<dbReference type="Proteomes" id="UP000033187">
    <property type="component" value="Chromosome 1"/>
</dbReference>
<dbReference type="Pfam" id="PF00990">
    <property type="entry name" value="GGDEF"/>
    <property type="match status" value="1"/>
</dbReference>
<dbReference type="InterPro" id="IPR013655">
    <property type="entry name" value="PAS_fold_3"/>
</dbReference>
<evidence type="ECO:0000256" key="1">
    <source>
        <dbReference type="SAM" id="MobiDB-lite"/>
    </source>
</evidence>
<feature type="transmembrane region" description="Helical" evidence="2">
    <location>
        <begin position="208"/>
        <end position="229"/>
    </location>
</feature>
<dbReference type="Gene3D" id="3.30.70.270">
    <property type="match status" value="1"/>
</dbReference>
<dbReference type="SUPFAM" id="SSF141868">
    <property type="entry name" value="EAL domain-like"/>
    <property type="match status" value="1"/>
</dbReference>
<feature type="transmembrane region" description="Helical" evidence="2">
    <location>
        <begin position="302"/>
        <end position="320"/>
    </location>
</feature>
<dbReference type="InterPro" id="IPR000700">
    <property type="entry name" value="PAS-assoc_C"/>
</dbReference>
<dbReference type="SUPFAM" id="SSF55785">
    <property type="entry name" value="PYP-like sensor domain (PAS domain)"/>
    <property type="match status" value="1"/>
</dbReference>
<sequence length="1345" mass="143700">MRHQQPDRAGWPGAVLAGVRCSTARLLSLAVAVLVVCCANLIATSPASALKAITVGSDQDRIEITTDGEFYDNRGDSLQVETAPGLDGVVGRMSVKAATPGVNPSWIVFALTNPTNTDMERWLTADRYTVVGSGTVWPDLDARRIEAVTPSIGFVPERVNSDRADVFRITLEPGQTITFVAELSSERFSRIFLWKPLAYELEVRERQLFNGALLGLTGLLAIFLTAIFAANHKAIFPSAALVAWCVLVYLCVDFGFFHKLFNLRPEDNAVYRAAGEASIAASLVIFLHTFLRLGLSHGLVRMLFGVWMLAQLALVAVAVVDPRLASTFARLSFCVIGGVGAAIILFLAFRGQDRALSIIPTWIIFLVWVFGTAVTLTGRMSGDVIEAGLAAGLVLIVLMIGFTVTQFAFRSLEPVYGASPSQQQRQALAVEGAGAATWEWNARRDEVKVSPIIEAALGLNGGELTCKVEDFIPHLHTADREKFRLMLWSVQERAGGKIRIDFRLRHSDNSYRWYELDAASIETSDRRDVRCVGLMRDITESKRAQERLLHNAVHCGLTNLPNRELFLDRLGTACMRAASEAAVRPTVICIDLDKFKSVNASLGLVVGDSLLLTVARRLSRHLGPQDTLARLGGDQFAILILNEQSARDLAGLAERIRRSLRSPIKIAGKEIVLTGSLGVSVYDGEERGPDELLKEAQIAMYRAKRSGADRIEIFRPEMRSSRDDRAAMEAELRKAVEKDQLKVFFQPIVYLPTEDLAGFEAIVRWEHPREGLLSPATFVPLAENSDLIIKLSTHVLTKAAHTAASWQKILPRHESPLFVSVNVSCRQLFKQDFIQELRHIIGQGIVPVNCLRFEVSEPLVMESPEQATEMLDVLRGTGVEIALDEFGTGYSSFAYLQRFPVDTIKIDGGLVQNGGGSEGTGSAIVRSIVALSHELGKKVVAEGIEEPDDVVFLRSIGCEYGQGFYYGDPMPADDVIALLRIIAKSERKIEARNLFKPKSKSKKDRKKASVHVEAAPKAPKPSSPKKTAVVAANGQAPSRGDPGSIPLREVPPPAEVTGPPPIAARGNGRERPLLRGGMLPTGSVGDNRQISSATHPALAPPVAPSQPTLAQSLAQAAHGGQAAPQSAPRASSSPPPLTPPPPVSSSASGAGSNGGYPSNLSQPTSTGRNGNAGIAPSSPPQPPSAPPFSHGRGGAQNGAGVSQPPPIQSAPPGGSAGSRAVGHRPPPPPSPSAAANGRPRMNNGPAVQSPRPPVSTGQTQPLNVAMAGAEVPVTAPPVTPAGNGVPNGAERPVQPVAAPPDYSSLPPGIAESLARLAGTPRPRSDSAARGPSQKAATPNGKLGDK</sequence>
<dbReference type="CDD" id="cd01948">
    <property type="entry name" value="EAL"/>
    <property type="match status" value="1"/>
</dbReference>
<feature type="compositionally biased region" description="Pro residues" evidence="1">
    <location>
        <begin position="1133"/>
        <end position="1143"/>
    </location>
</feature>